<accession>A0A919T7A5</accession>
<dbReference type="NCBIfam" id="TIGR01547">
    <property type="entry name" value="phage_term_2"/>
    <property type="match status" value="1"/>
</dbReference>
<gene>
    <name evidence="2" type="ORF">Ato02nite_006790</name>
</gene>
<feature type="region of interest" description="Disordered" evidence="1">
    <location>
        <begin position="409"/>
        <end position="433"/>
    </location>
</feature>
<comment type="caution">
    <text evidence="2">The sequence shown here is derived from an EMBL/GenBank/DDBJ whole genome shotgun (WGS) entry which is preliminary data.</text>
</comment>
<reference evidence="2 3" key="1">
    <citation type="submission" date="2021-03" db="EMBL/GenBank/DDBJ databases">
        <title>Whole genome shotgun sequence of Actinoplanes toevensis NBRC 105298.</title>
        <authorList>
            <person name="Komaki H."/>
            <person name="Tamura T."/>
        </authorList>
    </citation>
    <scope>NUCLEOTIDE SEQUENCE [LARGE SCALE GENOMIC DNA]</scope>
    <source>
        <strain evidence="2 3">NBRC 105298</strain>
    </source>
</reference>
<sequence>MPDLRLSPKQELSIAHSTARVNVWTGAVRSGKTIASLLRWLIYVANAPRGGQLIVGGKTFDTVARNVFGPLMDPEITGPAAKLIHYTRGAPTATILGRTVEIITANDSRAENRLRGMTCAGAYVDEATLVPEAYWTQLLARLSVKGAQLFATTNPDNPSHWLRKKFLNRAGELNLKWWHFTLDDNTALDPAYVASLKQEYTGLWYKRFIDGLWVVAEGAVYDMWDPDRHVIDLLPPIWRWICATVDYGTSNPFHALLLGIDASQTIYVASEWRHAARDTRRSLTDAEYSANLKNWLAEYRATASHAAGVTPEAIVVDPSAASFIEQLWRDRMTPTPADNAVADGIRLVSSVLGAGKLKVHRSCKALIDEFPGYSWDDKKAMRGLDAPIKVDDHGLDALRYGVKTTEGAWRRPNGFQMPHTPHAGEPDLMTAAM</sequence>
<evidence type="ECO:0000313" key="2">
    <source>
        <dbReference type="EMBL" id="GIM88886.1"/>
    </source>
</evidence>
<evidence type="ECO:0000256" key="1">
    <source>
        <dbReference type="SAM" id="MobiDB-lite"/>
    </source>
</evidence>
<name>A0A919T7A5_9ACTN</name>
<dbReference type="Gene3D" id="3.30.420.280">
    <property type="match status" value="1"/>
</dbReference>
<dbReference type="InterPro" id="IPR027417">
    <property type="entry name" value="P-loop_NTPase"/>
</dbReference>
<dbReference type="Gene3D" id="3.40.50.300">
    <property type="entry name" value="P-loop containing nucleotide triphosphate hydrolases"/>
    <property type="match status" value="1"/>
</dbReference>
<dbReference type="RefSeq" id="WP_213004866.1">
    <property type="nucleotide sequence ID" value="NZ_BOQN01000009.1"/>
</dbReference>
<dbReference type="Pfam" id="PF03237">
    <property type="entry name" value="Terminase_6N"/>
    <property type="match status" value="1"/>
</dbReference>
<dbReference type="Proteomes" id="UP000677082">
    <property type="component" value="Unassembled WGS sequence"/>
</dbReference>
<dbReference type="InterPro" id="IPR006437">
    <property type="entry name" value="Phage_terminase_lsu"/>
</dbReference>
<organism evidence="2 3">
    <name type="scientific">Paractinoplanes toevensis</name>
    <dbReference type="NCBI Taxonomy" id="571911"/>
    <lineage>
        <taxon>Bacteria</taxon>
        <taxon>Bacillati</taxon>
        <taxon>Actinomycetota</taxon>
        <taxon>Actinomycetes</taxon>
        <taxon>Micromonosporales</taxon>
        <taxon>Micromonosporaceae</taxon>
        <taxon>Paractinoplanes</taxon>
    </lineage>
</organism>
<proteinExistence type="predicted"/>
<dbReference type="AlphaFoldDB" id="A0A919T7A5"/>
<keyword evidence="3" id="KW-1185">Reference proteome</keyword>
<evidence type="ECO:0000313" key="3">
    <source>
        <dbReference type="Proteomes" id="UP000677082"/>
    </source>
</evidence>
<protein>
    <submittedName>
        <fullName evidence="2">Phage terminase large subunit</fullName>
    </submittedName>
</protein>
<dbReference type="EMBL" id="BOQN01000009">
    <property type="protein sequence ID" value="GIM88886.1"/>
    <property type="molecule type" value="Genomic_DNA"/>
</dbReference>